<dbReference type="EC" id="2.7.1.107" evidence="4"/>
<evidence type="ECO:0000256" key="7">
    <source>
        <dbReference type="ARBA" id="ARBA00022777"/>
    </source>
</evidence>
<comment type="similarity">
    <text evidence="2">Belongs to the diacylglycerol/lipid kinase family.</text>
</comment>
<dbReference type="Gene3D" id="3.40.50.10330">
    <property type="entry name" value="Probable inorganic polyphosphate/atp-NAD kinase, domain 1"/>
    <property type="match status" value="1"/>
</dbReference>
<dbReference type="SMART" id="SM00045">
    <property type="entry name" value="DAGKa"/>
    <property type="match status" value="1"/>
</dbReference>
<evidence type="ECO:0000256" key="2">
    <source>
        <dbReference type="ARBA" id="ARBA00005983"/>
    </source>
</evidence>
<evidence type="ECO:0000256" key="10">
    <source>
        <dbReference type="ARBA" id="ARBA00023264"/>
    </source>
</evidence>
<accession>A0A173YIU9</accession>
<organism evidence="12 13">
    <name type="scientific">Faecalicatena contorta</name>
    <dbReference type="NCBI Taxonomy" id="39482"/>
    <lineage>
        <taxon>Bacteria</taxon>
        <taxon>Bacillati</taxon>
        <taxon>Bacillota</taxon>
        <taxon>Clostridia</taxon>
        <taxon>Lachnospirales</taxon>
        <taxon>Lachnospiraceae</taxon>
        <taxon>Faecalicatena</taxon>
    </lineage>
</organism>
<evidence type="ECO:0000256" key="8">
    <source>
        <dbReference type="ARBA" id="ARBA00022840"/>
    </source>
</evidence>
<evidence type="ECO:0000256" key="3">
    <source>
        <dbReference type="ARBA" id="ARBA00009280"/>
    </source>
</evidence>
<keyword evidence="8" id="KW-0067">ATP-binding</keyword>
<keyword evidence="10" id="KW-1208">Phospholipid metabolism</keyword>
<comment type="cofactor">
    <cofactor evidence="1">
        <name>Mg(2+)</name>
        <dbReference type="ChEBI" id="CHEBI:18420"/>
    </cofactor>
</comment>
<name>A0A173YIU9_9FIRM</name>
<keyword evidence="5 12" id="KW-0808">Transferase</keyword>
<evidence type="ECO:0000256" key="1">
    <source>
        <dbReference type="ARBA" id="ARBA00001946"/>
    </source>
</evidence>
<dbReference type="PANTHER" id="PTHR12358">
    <property type="entry name" value="SPHINGOSINE KINASE"/>
    <property type="match status" value="1"/>
</dbReference>
<dbReference type="Pfam" id="PF00781">
    <property type="entry name" value="DAGK_cat"/>
    <property type="match status" value="1"/>
</dbReference>
<keyword evidence="9" id="KW-0594">Phospholipid biosynthesis</keyword>
<dbReference type="EMBL" id="CYZU01000001">
    <property type="protein sequence ID" value="CUN63086.1"/>
    <property type="molecule type" value="Genomic_DNA"/>
</dbReference>
<dbReference type="SMART" id="SM00046">
    <property type="entry name" value="DAGKc"/>
    <property type="match status" value="1"/>
</dbReference>
<evidence type="ECO:0000259" key="11">
    <source>
        <dbReference type="PROSITE" id="PS50146"/>
    </source>
</evidence>
<dbReference type="GO" id="GO:0005524">
    <property type="term" value="F:ATP binding"/>
    <property type="evidence" value="ECO:0007669"/>
    <property type="project" value="UniProtKB-KW"/>
</dbReference>
<evidence type="ECO:0000256" key="5">
    <source>
        <dbReference type="ARBA" id="ARBA00022679"/>
    </source>
</evidence>
<evidence type="ECO:0000256" key="4">
    <source>
        <dbReference type="ARBA" id="ARBA00012133"/>
    </source>
</evidence>
<evidence type="ECO:0000256" key="6">
    <source>
        <dbReference type="ARBA" id="ARBA00022741"/>
    </source>
</evidence>
<dbReference type="AlphaFoldDB" id="A0A173YIU9"/>
<dbReference type="InterPro" id="IPR017438">
    <property type="entry name" value="ATP-NAD_kinase_N"/>
</dbReference>
<dbReference type="InterPro" id="IPR016064">
    <property type="entry name" value="NAD/diacylglycerol_kinase_sf"/>
</dbReference>
<keyword evidence="7 12" id="KW-0418">Kinase</keyword>
<evidence type="ECO:0000256" key="9">
    <source>
        <dbReference type="ARBA" id="ARBA00023209"/>
    </source>
</evidence>
<dbReference type="PROSITE" id="PS50146">
    <property type="entry name" value="DAGK"/>
    <property type="match status" value="1"/>
</dbReference>
<dbReference type="GO" id="GO:0007200">
    <property type="term" value="P:phospholipase C-activating G protein-coupled receptor signaling pathway"/>
    <property type="evidence" value="ECO:0007669"/>
    <property type="project" value="InterPro"/>
</dbReference>
<dbReference type="OrthoDB" id="9786026at2"/>
<proteinExistence type="inferred from homology"/>
<dbReference type="InterPro" id="IPR050187">
    <property type="entry name" value="Lipid_Phosphate_FormReg"/>
</dbReference>
<feature type="domain" description="DAGKc" evidence="11">
    <location>
        <begin position="1"/>
        <end position="131"/>
    </location>
</feature>
<protein>
    <recommendedName>
        <fullName evidence="4">diacylglycerol kinase (ATP)</fullName>
        <ecNumber evidence="4">2.7.1.107</ecNumber>
    </recommendedName>
</protein>
<dbReference type="Gene3D" id="2.60.200.40">
    <property type="match status" value="1"/>
</dbReference>
<comment type="similarity">
    <text evidence="3">Belongs to the eukaryotic diacylglycerol kinase family.</text>
</comment>
<dbReference type="Proteomes" id="UP000095544">
    <property type="component" value="Unassembled WGS sequence"/>
</dbReference>
<dbReference type="STRING" id="39482.ERS852491_00099"/>
<keyword evidence="9" id="KW-0444">Lipid biosynthesis</keyword>
<dbReference type="GO" id="GO:0004143">
    <property type="term" value="F:ATP-dependent diacylglycerol kinase activity"/>
    <property type="evidence" value="ECO:0007669"/>
    <property type="project" value="UniProtKB-EC"/>
</dbReference>
<dbReference type="PANTHER" id="PTHR12358:SF54">
    <property type="entry name" value="SPHINGOSINE KINASE RELATED PROTEIN"/>
    <property type="match status" value="1"/>
</dbReference>
<dbReference type="SUPFAM" id="SSF111331">
    <property type="entry name" value="NAD kinase/diacylglycerol kinase-like"/>
    <property type="match status" value="1"/>
</dbReference>
<dbReference type="GO" id="GO:0008654">
    <property type="term" value="P:phospholipid biosynthetic process"/>
    <property type="evidence" value="ECO:0007669"/>
    <property type="project" value="UniProtKB-KW"/>
</dbReference>
<dbReference type="InterPro" id="IPR001206">
    <property type="entry name" value="Diacylglycerol_kinase_cat_dom"/>
</dbReference>
<keyword evidence="6" id="KW-0547">Nucleotide-binding</keyword>
<dbReference type="InterPro" id="IPR000756">
    <property type="entry name" value="Diacylglycerol_kin_accessory"/>
</dbReference>
<evidence type="ECO:0000313" key="12">
    <source>
        <dbReference type="EMBL" id="CUN63086.1"/>
    </source>
</evidence>
<gene>
    <name evidence="12" type="primary">ytlR</name>
    <name evidence="12" type="ORF">ERS852491_00099</name>
</gene>
<keyword evidence="9" id="KW-0443">Lipid metabolism</keyword>
<reference evidence="12 13" key="1">
    <citation type="submission" date="2015-09" db="EMBL/GenBank/DDBJ databases">
        <authorList>
            <consortium name="Pathogen Informatics"/>
        </authorList>
    </citation>
    <scope>NUCLEOTIDE SEQUENCE [LARGE SCALE GENOMIC DNA]</scope>
    <source>
        <strain evidence="12 13">2789STDY5834876</strain>
    </source>
</reference>
<dbReference type="NCBIfam" id="TIGR00147">
    <property type="entry name" value="YegS/Rv2252/BmrU family lipid kinase"/>
    <property type="match status" value="1"/>
</dbReference>
<dbReference type="InterPro" id="IPR045540">
    <property type="entry name" value="YegS/DAGK_C"/>
</dbReference>
<dbReference type="Pfam" id="PF19279">
    <property type="entry name" value="YegS_C"/>
    <property type="match status" value="1"/>
</dbReference>
<dbReference type="RefSeq" id="WP_055149915.1">
    <property type="nucleotide sequence ID" value="NZ_CYZU01000001.1"/>
</dbReference>
<sequence>MRYSFIVNPNSRSGMGGLIWDIIEPELKKRQVEYESFRTDSPGHATKITGSITGDGEEHTLVVLGGDGTVNEVLNGIADLGKTVLGYIPTGSSNDFARGMKLPTDPLGALDMILKPGRIQSMDVGLLTRAGKERRFAVSTGIGFDAAICHQAAVSRLKVLLNHLKLGKLTYVGIALNRLFHDKPVQAEITLDGQEIKKFSKVYFAAAMNQPYEGGGFCFCPDAAGNDGLLDVIVISGLPRLAVLLLLPTAYKGWHVHFPGIHVFRCKKAVIKTERPLAVHTDGEPVFLRDQITAEVLEEQIRVITA</sequence>
<evidence type="ECO:0000313" key="13">
    <source>
        <dbReference type="Proteomes" id="UP000095544"/>
    </source>
</evidence>
<dbReference type="InterPro" id="IPR005218">
    <property type="entry name" value="Diacylglycerol/lipid_kinase"/>
</dbReference>